<name>A0A5D2FMA0_GOSDA</name>
<dbReference type="Pfam" id="PF24626">
    <property type="entry name" value="SH3_Tf2-1"/>
    <property type="match status" value="1"/>
</dbReference>
<keyword evidence="5" id="KW-1185">Reference proteome</keyword>
<dbReference type="AlphaFoldDB" id="A0A5D2FMA0"/>
<dbReference type="EMBL" id="CM017695">
    <property type="protein sequence ID" value="TYH07267.1"/>
    <property type="molecule type" value="Genomic_DNA"/>
</dbReference>
<dbReference type="SUPFAM" id="SSF54160">
    <property type="entry name" value="Chromo domain-like"/>
    <property type="match status" value="1"/>
</dbReference>
<dbReference type="InterPro" id="IPR016197">
    <property type="entry name" value="Chromo-like_dom_sf"/>
</dbReference>
<protein>
    <submittedName>
        <fullName evidence="4">Uncharacterized protein</fullName>
    </submittedName>
</protein>
<feature type="region of interest" description="Disordered" evidence="1">
    <location>
        <begin position="125"/>
        <end position="144"/>
    </location>
</feature>
<feature type="domain" description="Tf2-1-like SH3-like" evidence="3">
    <location>
        <begin position="2"/>
        <end position="26"/>
    </location>
</feature>
<evidence type="ECO:0000313" key="4">
    <source>
        <dbReference type="EMBL" id="TYH07267.1"/>
    </source>
</evidence>
<dbReference type="InterPro" id="IPR023780">
    <property type="entry name" value="Chromo_domain"/>
</dbReference>
<evidence type="ECO:0000313" key="5">
    <source>
        <dbReference type="Proteomes" id="UP000323506"/>
    </source>
</evidence>
<reference evidence="4 5" key="1">
    <citation type="submission" date="2019-06" db="EMBL/GenBank/DDBJ databases">
        <title>WGS assembly of Gossypium darwinii.</title>
        <authorList>
            <person name="Chen Z.J."/>
            <person name="Sreedasyam A."/>
            <person name="Ando A."/>
            <person name="Song Q."/>
            <person name="De L."/>
            <person name="Hulse-Kemp A."/>
            <person name="Ding M."/>
            <person name="Ye W."/>
            <person name="Kirkbride R."/>
            <person name="Jenkins J."/>
            <person name="Plott C."/>
            <person name="Lovell J."/>
            <person name="Lin Y.-M."/>
            <person name="Vaughn R."/>
            <person name="Liu B."/>
            <person name="Li W."/>
            <person name="Simpson S."/>
            <person name="Scheffler B."/>
            <person name="Saski C."/>
            <person name="Grover C."/>
            <person name="Hu G."/>
            <person name="Conover J."/>
            <person name="Carlson J."/>
            <person name="Shu S."/>
            <person name="Boston L."/>
            <person name="Williams M."/>
            <person name="Peterson D."/>
            <person name="Mcgee K."/>
            <person name="Jones D."/>
            <person name="Wendel J."/>
            <person name="Stelly D."/>
            <person name="Grimwood J."/>
            <person name="Schmutz J."/>
        </authorList>
    </citation>
    <scope>NUCLEOTIDE SEQUENCE [LARGE SCALE GENOMIC DNA]</scope>
    <source>
        <strain evidence="4">1808015.09</strain>
    </source>
</reference>
<gene>
    <name evidence="4" type="ORF">ES288_A08G220200v1</name>
</gene>
<sequence length="157" mass="17526">MVAYKLDLPATAKIHPVFHVSLLCKCIGTPEQQVTPLHLVDSTATLILQPVATLATRTVNRSGHSIVQYLIQWDGFPQDTTTWEDKDHMLRNFPNWNLQDKVLSKPGGTIVNGPQSTTVNIQENRVNGPTANTRPNHNRNTPQRFNDFVIGAFSAEE</sequence>
<dbReference type="Proteomes" id="UP000323506">
    <property type="component" value="Chromosome A08"/>
</dbReference>
<evidence type="ECO:0000259" key="3">
    <source>
        <dbReference type="Pfam" id="PF24626"/>
    </source>
</evidence>
<evidence type="ECO:0000259" key="2">
    <source>
        <dbReference type="Pfam" id="PF00385"/>
    </source>
</evidence>
<dbReference type="Pfam" id="PF00385">
    <property type="entry name" value="Chromo"/>
    <property type="match status" value="1"/>
</dbReference>
<evidence type="ECO:0000256" key="1">
    <source>
        <dbReference type="SAM" id="MobiDB-lite"/>
    </source>
</evidence>
<dbReference type="InterPro" id="IPR056924">
    <property type="entry name" value="SH3_Tf2-1"/>
</dbReference>
<accession>A0A5D2FMA0</accession>
<feature type="domain" description="Chromo" evidence="2">
    <location>
        <begin position="59"/>
        <end position="94"/>
    </location>
</feature>
<dbReference type="Gene3D" id="2.40.50.40">
    <property type="match status" value="1"/>
</dbReference>
<proteinExistence type="predicted"/>
<organism evidence="4 5">
    <name type="scientific">Gossypium darwinii</name>
    <name type="common">Darwin's cotton</name>
    <name type="synonym">Gossypium barbadense var. darwinii</name>
    <dbReference type="NCBI Taxonomy" id="34276"/>
    <lineage>
        <taxon>Eukaryota</taxon>
        <taxon>Viridiplantae</taxon>
        <taxon>Streptophyta</taxon>
        <taxon>Embryophyta</taxon>
        <taxon>Tracheophyta</taxon>
        <taxon>Spermatophyta</taxon>
        <taxon>Magnoliopsida</taxon>
        <taxon>eudicotyledons</taxon>
        <taxon>Gunneridae</taxon>
        <taxon>Pentapetalae</taxon>
        <taxon>rosids</taxon>
        <taxon>malvids</taxon>
        <taxon>Malvales</taxon>
        <taxon>Malvaceae</taxon>
        <taxon>Malvoideae</taxon>
        <taxon>Gossypium</taxon>
    </lineage>
</organism>